<sequence>MILSAVKRTCETNECDTKNSHIRSLSVSHGVQNATRSVHQRHQLQRKFILFKKTLETQELNNLIKNLLSYSALPR</sequence>
<dbReference type="Proteomes" id="UP000095282">
    <property type="component" value="Unplaced"/>
</dbReference>
<proteinExistence type="predicted"/>
<reference evidence="2" key="1">
    <citation type="submission" date="2016-11" db="UniProtKB">
        <authorList>
            <consortium name="WormBaseParasite"/>
        </authorList>
    </citation>
    <scope>IDENTIFICATION</scope>
</reference>
<protein>
    <submittedName>
        <fullName evidence="2">NR LBD domain-containing protein</fullName>
    </submittedName>
</protein>
<evidence type="ECO:0000313" key="2">
    <source>
        <dbReference type="WBParaSite" id="Csp11.Scaffold628.g7065.t1"/>
    </source>
</evidence>
<name>A0A1I7TLD2_9PELO</name>
<organism evidence="1 2">
    <name type="scientific">Caenorhabditis tropicalis</name>
    <dbReference type="NCBI Taxonomy" id="1561998"/>
    <lineage>
        <taxon>Eukaryota</taxon>
        <taxon>Metazoa</taxon>
        <taxon>Ecdysozoa</taxon>
        <taxon>Nematoda</taxon>
        <taxon>Chromadorea</taxon>
        <taxon>Rhabditida</taxon>
        <taxon>Rhabditina</taxon>
        <taxon>Rhabditomorpha</taxon>
        <taxon>Rhabditoidea</taxon>
        <taxon>Rhabditidae</taxon>
        <taxon>Peloderinae</taxon>
        <taxon>Caenorhabditis</taxon>
    </lineage>
</organism>
<accession>A0A1I7TLD2</accession>
<keyword evidence="1" id="KW-1185">Reference proteome</keyword>
<dbReference type="AlphaFoldDB" id="A0A1I7TLD2"/>
<dbReference type="WBParaSite" id="Csp11.Scaffold628.g7065.t1">
    <property type="protein sequence ID" value="Csp11.Scaffold628.g7065.t1"/>
    <property type="gene ID" value="Csp11.Scaffold628.g7065"/>
</dbReference>
<evidence type="ECO:0000313" key="1">
    <source>
        <dbReference type="Proteomes" id="UP000095282"/>
    </source>
</evidence>